<comment type="caution">
    <text evidence="1">The sequence shown here is derived from an EMBL/GenBank/DDBJ whole genome shotgun (WGS) entry which is preliminary data.</text>
</comment>
<gene>
    <name evidence="1" type="ORF">ZOSMA_9G01080</name>
</gene>
<accession>A0A0K9NH87</accession>
<sequence length="84" mass="9550">MLCFFLLRCYYPQVYLGLWILFFLPARSKPDKVLRSLRSGFRASSRSGLPCFLRCRCLPISHPCAYSSPLGGRTICSFHISAEA</sequence>
<protein>
    <submittedName>
        <fullName evidence="1">Uncharacterized protein</fullName>
    </submittedName>
</protein>
<evidence type="ECO:0000313" key="1">
    <source>
        <dbReference type="EMBL" id="KMZ56003.1"/>
    </source>
</evidence>
<dbReference type="EMBL" id="LFYR01002228">
    <property type="protein sequence ID" value="KMZ56003.1"/>
    <property type="molecule type" value="Genomic_DNA"/>
</dbReference>
<proteinExistence type="predicted"/>
<reference evidence="2" key="1">
    <citation type="journal article" date="2016" name="Nature">
        <title>The genome of the seagrass Zostera marina reveals angiosperm adaptation to the sea.</title>
        <authorList>
            <person name="Olsen J.L."/>
            <person name="Rouze P."/>
            <person name="Verhelst B."/>
            <person name="Lin Y.-C."/>
            <person name="Bayer T."/>
            <person name="Collen J."/>
            <person name="Dattolo E."/>
            <person name="De Paoli E."/>
            <person name="Dittami S."/>
            <person name="Maumus F."/>
            <person name="Michel G."/>
            <person name="Kersting A."/>
            <person name="Lauritano C."/>
            <person name="Lohaus R."/>
            <person name="Toepel M."/>
            <person name="Tonon T."/>
            <person name="Vanneste K."/>
            <person name="Amirebrahimi M."/>
            <person name="Brakel J."/>
            <person name="Bostroem C."/>
            <person name="Chovatia M."/>
            <person name="Grimwood J."/>
            <person name="Jenkins J.W."/>
            <person name="Jueterbock A."/>
            <person name="Mraz A."/>
            <person name="Stam W.T."/>
            <person name="Tice H."/>
            <person name="Bornberg-Bauer E."/>
            <person name="Green P.J."/>
            <person name="Pearson G.A."/>
            <person name="Procaccini G."/>
            <person name="Duarte C.M."/>
            <person name="Schmutz J."/>
            <person name="Reusch T.B.H."/>
            <person name="Van de Peer Y."/>
        </authorList>
    </citation>
    <scope>NUCLEOTIDE SEQUENCE [LARGE SCALE GENOMIC DNA]</scope>
    <source>
        <strain evidence="2">cv. Finnish</strain>
    </source>
</reference>
<organism evidence="1 2">
    <name type="scientific">Zostera marina</name>
    <name type="common">Eelgrass</name>
    <dbReference type="NCBI Taxonomy" id="29655"/>
    <lineage>
        <taxon>Eukaryota</taxon>
        <taxon>Viridiplantae</taxon>
        <taxon>Streptophyta</taxon>
        <taxon>Embryophyta</taxon>
        <taxon>Tracheophyta</taxon>
        <taxon>Spermatophyta</taxon>
        <taxon>Magnoliopsida</taxon>
        <taxon>Liliopsida</taxon>
        <taxon>Zosteraceae</taxon>
        <taxon>Zostera</taxon>
    </lineage>
</organism>
<name>A0A0K9NH87_ZOSMR</name>
<dbReference type="Proteomes" id="UP000036987">
    <property type="component" value="Unassembled WGS sequence"/>
</dbReference>
<keyword evidence="2" id="KW-1185">Reference proteome</keyword>
<dbReference type="AlphaFoldDB" id="A0A0K9NH87"/>
<evidence type="ECO:0000313" key="2">
    <source>
        <dbReference type="Proteomes" id="UP000036987"/>
    </source>
</evidence>